<accession>A0AAT9J797</accession>
<name>A0AAT9J797_9VIRU</name>
<sequence length="51" mass="6002">MTYSLKEVKTDQLYIDPFTSKVAKFNDQKTALITSIMLMTQQNREFKVIEN</sequence>
<proteinExistence type="predicted"/>
<dbReference type="EMBL" id="BK067786">
    <property type="protein sequence ID" value="DBA51860.1"/>
    <property type="molecule type" value="Genomic_DNA"/>
</dbReference>
<evidence type="ECO:0000313" key="1">
    <source>
        <dbReference type="EMBL" id="DBA51860.1"/>
    </source>
</evidence>
<reference evidence="1" key="1">
    <citation type="journal article" date="2024" name="Environ. Microbiol. Rep.">
        <title>Hiding in plain sight: The discovery of complete genomes of 11 hypothetical spindle-shaped viruses that putatively infect mesophilic ammonia-oxidizing archaea.</title>
        <authorList>
            <person name="Ni Y."/>
            <person name="Xu T."/>
            <person name="Yan S."/>
            <person name="Chen L."/>
            <person name="Wang Y."/>
        </authorList>
    </citation>
    <scope>NUCLEOTIDE SEQUENCE</scope>
    <source>
        <strain evidence="1">NBC1</strain>
    </source>
</reference>
<reference evidence="1" key="2">
    <citation type="submission" date="2024-03" db="EMBL/GenBank/DDBJ databases">
        <authorList>
            <person name="Ni Y."/>
            <person name="Xu T."/>
            <person name="Yan S."/>
            <person name="Chen L."/>
            <person name="Wang Y."/>
        </authorList>
    </citation>
    <scope>NUCLEOTIDE SEQUENCE</scope>
    <source>
        <strain evidence="1">NBC1</strain>
    </source>
</reference>
<protein>
    <submittedName>
        <fullName evidence="1">ORF2</fullName>
    </submittedName>
</protein>
<organism evidence="1">
    <name type="scientific">Nitrosopumilaceae spindle-shaped virus</name>
    <dbReference type="NCBI Taxonomy" id="3065433"/>
    <lineage>
        <taxon>Viruses</taxon>
    </lineage>
</organism>